<evidence type="ECO:0000259" key="6">
    <source>
        <dbReference type="Pfam" id="PF07980"/>
    </source>
</evidence>
<dbReference type="CDD" id="cd08977">
    <property type="entry name" value="SusD"/>
    <property type="match status" value="1"/>
</dbReference>
<dbReference type="InterPro" id="IPR012944">
    <property type="entry name" value="SusD_RagB_dom"/>
</dbReference>
<keyword evidence="9" id="KW-1185">Reference proteome</keyword>
<protein>
    <submittedName>
        <fullName evidence="8">RagB/SusD family nutrient uptake outer membrane protein</fullName>
    </submittedName>
</protein>
<dbReference type="AlphaFoldDB" id="A0A4R0PMY5"/>
<evidence type="ECO:0000313" key="8">
    <source>
        <dbReference type="EMBL" id="TCD19367.1"/>
    </source>
</evidence>
<evidence type="ECO:0000313" key="9">
    <source>
        <dbReference type="Proteomes" id="UP000293925"/>
    </source>
</evidence>
<evidence type="ECO:0000256" key="2">
    <source>
        <dbReference type="ARBA" id="ARBA00006275"/>
    </source>
</evidence>
<feature type="domain" description="RagB/SusD" evidence="6">
    <location>
        <begin position="361"/>
        <end position="442"/>
    </location>
</feature>
<keyword evidence="5" id="KW-0998">Cell outer membrane</keyword>
<dbReference type="Pfam" id="PF07980">
    <property type="entry name" value="SusD_RagB"/>
    <property type="match status" value="1"/>
</dbReference>
<reference evidence="8 9" key="1">
    <citation type="submission" date="2019-02" db="EMBL/GenBank/DDBJ databases">
        <title>Pedobacter sp. RP-3-21 sp. nov., isolated from Arctic soil.</title>
        <authorList>
            <person name="Dahal R.H."/>
        </authorList>
    </citation>
    <scope>NUCLEOTIDE SEQUENCE [LARGE SCALE GENOMIC DNA]</scope>
    <source>
        <strain evidence="8 9">RP-3-21</strain>
    </source>
</reference>
<dbReference type="InterPro" id="IPR033985">
    <property type="entry name" value="SusD-like_N"/>
</dbReference>
<evidence type="ECO:0000259" key="7">
    <source>
        <dbReference type="Pfam" id="PF14322"/>
    </source>
</evidence>
<dbReference type="Pfam" id="PF14322">
    <property type="entry name" value="SusD-like_3"/>
    <property type="match status" value="1"/>
</dbReference>
<dbReference type="Proteomes" id="UP000293925">
    <property type="component" value="Unassembled WGS sequence"/>
</dbReference>
<organism evidence="8 9">
    <name type="scientific">Pedobacter psychrodurus</name>
    <dbReference type="NCBI Taxonomy" id="2530456"/>
    <lineage>
        <taxon>Bacteria</taxon>
        <taxon>Pseudomonadati</taxon>
        <taxon>Bacteroidota</taxon>
        <taxon>Sphingobacteriia</taxon>
        <taxon>Sphingobacteriales</taxon>
        <taxon>Sphingobacteriaceae</taxon>
        <taxon>Pedobacter</taxon>
    </lineage>
</organism>
<gene>
    <name evidence="8" type="ORF">EZ456_20610</name>
</gene>
<proteinExistence type="inferred from homology"/>
<evidence type="ECO:0000256" key="5">
    <source>
        <dbReference type="ARBA" id="ARBA00023237"/>
    </source>
</evidence>
<feature type="domain" description="SusD-like N-terminal" evidence="7">
    <location>
        <begin position="39"/>
        <end position="240"/>
    </location>
</feature>
<dbReference type="SUPFAM" id="SSF48452">
    <property type="entry name" value="TPR-like"/>
    <property type="match status" value="1"/>
</dbReference>
<keyword evidence="3" id="KW-0732">Signal</keyword>
<dbReference type="EMBL" id="SJSO01000022">
    <property type="protein sequence ID" value="TCD19367.1"/>
    <property type="molecule type" value="Genomic_DNA"/>
</dbReference>
<evidence type="ECO:0000256" key="1">
    <source>
        <dbReference type="ARBA" id="ARBA00004442"/>
    </source>
</evidence>
<comment type="similarity">
    <text evidence="2">Belongs to the SusD family.</text>
</comment>
<comment type="caution">
    <text evidence="8">The sequence shown here is derived from an EMBL/GenBank/DDBJ whole genome shotgun (WGS) entry which is preliminary data.</text>
</comment>
<dbReference type="InterPro" id="IPR011990">
    <property type="entry name" value="TPR-like_helical_dom_sf"/>
</dbReference>
<name>A0A4R0PMY5_9SPHI</name>
<evidence type="ECO:0000256" key="4">
    <source>
        <dbReference type="ARBA" id="ARBA00023136"/>
    </source>
</evidence>
<dbReference type="Gene3D" id="1.25.40.390">
    <property type="match status" value="1"/>
</dbReference>
<evidence type="ECO:0000256" key="3">
    <source>
        <dbReference type="ARBA" id="ARBA00022729"/>
    </source>
</evidence>
<comment type="subcellular location">
    <subcellularLocation>
        <location evidence="1">Cell outer membrane</location>
    </subcellularLocation>
</comment>
<keyword evidence="4" id="KW-0472">Membrane</keyword>
<accession>A0A4R0PMY5</accession>
<dbReference type="GO" id="GO:0009279">
    <property type="term" value="C:cell outer membrane"/>
    <property type="evidence" value="ECO:0007669"/>
    <property type="project" value="UniProtKB-SubCell"/>
</dbReference>
<sequence length="468" mass="51420">MLDFNCYLNTRIMKNYLKNIIAGGLILLSISSCKKQLEIEPKQSISSGVALSSPSDVQNALTGAYTVLASGDLYGTNLVFLPDIYASNNYLNWTGTFSTYRDISNKSIISTNADVLRTWTSAYKAINVANTVISALSVVTDPTAKSTIEGKALFIRGIMHFELVRLYALPFDATGTNTNLGVPIITKAVQTTDDIVYSTPRNTVSEVYTAVENDLKASITNLSSADDKYASMAFLARVYLQEGKYALARDMANDIITSSPYSLITSSLEVPFRTKKSSEGIFEIAQNEQSNAGTSNDGLATFYSSYQNSTGGDVGRGDASVNINFYNSFETGDKRQTELIYDGDGAKSGKFTKKWYDYFGNIPVARITEQYLIRAECNFRLGTTIGATPASDINALRTRAGLGNVVPTLAIILNEREKELDYEGFRLHDYKRTKRSIGTFSYNDPKLVFPIPDRELSANKGLVQNPGY</sequence>